<keyword evidence="7" id="KW-0325">Glycoprotein</keyword>
<dbReference type="SUPFAM" id="SSF118251">
    <property type="entry name" value="Variant surface glycoprotein MITAT 1.2, VSG 221, C-terminal domain"/>
    <property type="match status" value="1"/>
</dbReference>
<keyword evidence="6" id="KW-0472">Membrane</keyword>
<organism evidence="12">
    <name type="scientific">Trypanosoma brucei</name>
    <dbReference type="NCBI Taxonomy" id="5691"/>
    <lineage>
        <taxon>Eukaryota</taxon>
        <taxon>Discoba</taxon>
        <taxon>Euglenozoa</taxon>
        <taxon>Kinetoplastea</taxon>
        <taxon>Metakinetoplastina</taxon>
        <taxon>Trypanosomatida</taxon>
        <taxon>Trypanosomatidae</taxon>
        <taxon>Trypanosoma</taxon>
    </lineage>
</organism>
<name>A0A1J0R649_9TRYP</name>
<dbReference type="GO" id="GO:0098552">
    <property type="term" value="C:side of membrane"/>
    <property type="evidence" value="ECO:0007669"/>
    <property type="project" value="UniProtKB-KW"/>
</dbReference>
<dbReference type="EMBL" id="KX699364">
    <property type="protein sequence ID" value="APD73320.1"/>
    <property type="molecule type" value="Genomic_DNA"/>
</dbReference>
<proteinExistence type="predicted"/>
<evidence type="ECO:0000256" key="9">
    <source>
        <dbReference type="SAM" id="MobiDB-lite"/>
    </source>
</evidence>
<sequence>MKNTGSTIIVALLLLLSSRNFVDHASAAGKDYVNQADLAAICRVVAISKSSKPVNSASTLTEEDVHEIDEINLTIAESNWKSRFATNEDQKKEPQKACTTADGKEDCLKHWSRWEQTSIRLAKPLAAKKMLQIQQEKLDSAAGRAARIAVAALAAEAHAIKADFEQNIKPRLKPGDDDPYLMIKKAIFGAKATADETANCKVTMTSNRASDCKLPAAVQALCFAAVCICAQDGTQSKELYGTAASSAESVGTWTSGAVQQKWKHVLTACNKLPAQLFSATSLLAAAAGLRTRFKQYNGGANSEVYMGTIATASHNCAQSNGHGCIPITDAIPHGSEATKTLNWLDTLEAAAAKQVTIEAVTTEAAAAKKRIHMLTKQAKAALVALKWAEPAPEYTTPSENKTTSTNKGDDSLKQSEKECNTKGKDKEEECDKFKAQGCVYKEDGKDGKKCTLSKEGKKEAAEKAKKETGNDGNTDCSSHHDQKSSEAVNKQGQTTTCG</sequence>
<accession>A0A1J0R649</accession>
<feature type="domain" description="Trypanosome variant surface glycoprotein B-type N-terminal" evidence="11">
    <location>
        <begin position="23"/>
        <end position="372"/>
    </location>
</feature>
<feature type="signal peptide" evidence="10">
    <location>
        <begin position="1"/>
        <end position="27"/>
    </location>
</feature>
<dbReference type="InterPro" id="IPR025932">
    <property type="entry name" value="Trypano_VSG_B_N_dom"/>
</dbReference>
<protein>
    <submittedName>
        <fullName evidence="12">Variant surface glycoprotein 1125.1046</fullName>
    </submittedName>
</protein>
<feature type="compositionally biased region" description="Basic and acidic residues" evidence="9">
    <location>
        <begin position="442"/>
        <end position="469"/>
    </location>
</feature>
<evidence type="ECO:0000256" key="2">
    <source>
        <dbReference type="ARBA" id="ARBA00004609"/>
    </source>
</evidence>
<keyword evidence="4" id="KW-0336">GPI-anchor</keyword>
<dbReference type="AlphaFoldDB" id="A0A1J0R649"/>
<evidence type="ECO:0000256" key="7">
    <source>
        <dbReference type="ARBA" id="ARBA00023180"/>
    </source>
</evidence>
<dbReference type="GO" id="GO:0005886">
    <property type="term" value="C:plasma membrane"/>
    <property type="evidence" value="ECO:0007669"/>
    <property type="project" value="UniProtKB-SubCell"/>
</dbReference>
<keyword evidence="5 10" id="KW-0732">Signal</keyword>
<feature type="region of interest" description="Disordered" evidence="9">
    <location>
        <begin position="393"/>
        <end position="430"/>
    </location>
</feature>
<dbReference type="InterPro" id="IPR027446">
    <property type="entry name" value="VSG_C_dom_sf"/>
</dbReference>
<evidence type="ECO:0000259" key="11">
    <source>
        <dbReference type="Pfam" id="PF13206"/>
    </source>
</evidence>
<feature type="compositionally biased region" description="Polar residues" evidence="9">
    <location>
        <begin position="395"/>
        <end position="406"/>
    </location>
</feature>
<evidence type="ECO:0000256" key="6">
    <source>
        <dbReference type="ARBA" id="ARBA00023136"/>
    </source>
</evidence>
<evidence type="ECO:0000256" key="8">
    <source>
        <dbReference type="ARBA" id="ARBA00023288"/>
    </source>
</evidence>
<reference evidence="12" key="1">
    <citation type="submission" date="2016-08" db="EMBL/GenBank/DDBJ databases">
        <title>VSG repertoire of Trypanosoma brucei EATRO 1125.</title>
        <authorList>
            <person name="Cross G.A."/>
        </authorList>
    </citation>
    <scope>NUCLEOTIDE SEQUENCE</scope>
    <source>
        <strain evidence="12">EATRO 1125</strain>
    </source>
</reference>
<feature type="region of interest" description="Disordered" evidence="9">
    <location>
        <begin position="442"/>
        <end position="498"/>
    </location>
</feature>
<evidence type="ECO:0000256" key="1">
    <source>
        <dbReference type="ARBA" id="ARBA00002523"/>
    </source>
</evidence>
<keyword evidence="8" id="KW-0449">Lipoprotein</keyword>
<keyword evidence="3" id="KW-1003">Cell membrane</keyword>
<evidence type="ECO:0000256" key="5">
    <source>
        <dbReference type="ARBA" id="ARBA00022729"/>
    </source>
</evidence>
<evidence type="ECO:0000256" key="3">
    <source>
        <dbReference type="ARBA" id="ARBA00022475"/>
    </source>
</evidence>
<evidence type="ECO:0000313" key="12">
    <source>
        <dbReference type="EMBL" id="APD73320.1"/>
    </source>
</evidence>
<feature type="compositionally biased region" description="Polar residues" evidence="9">
    <location>
        <begin position="485"/>
        <end position="498"/>
    </location>
</feature>
<feature type="compositionally biased region" description="Basic and acidic residues" evidence="9">
    <location>
        <begin position="407"/>
        <end position="430"/>
    </location>
</feature>
<comment type="subcellular location">
    <subcellularLocation>
        <location evidence="2">Cell membrane</location>
        <topology evidence="2">Lipid-anchor</topology>
        <topology evidence="2">GPI-anchor</topology>
    </subcellularLocation>
</comment>
<evidence type="ECO:0000256" key="4">
    <source>
        <dbReference type="ARBA" id="ARBA00022622"/>
    </source>
</evidence>
<dbReference type="VEuPathDB" id="TriTrypDB:Tb427_000050400"/>
<dbReference type="Pfam" id="PF13206">
    <property type="entry name" value="VSG_B"/>
    <property type="match status" value="1"/>
</dbReference>
<evidence type="ECO:0000256" key="10">
    <source>
        <dbReference type="SAM" id="SignalP"/>
    </source>
</evidence>
<comment type="function">
    <text evidence="1">VSG forms a coat on the surface of the parasite. The trypanosome evades the immune response of the host by expressing a series of antigenically distinct VSGs from an estimated 1000 VSG genes.</text>
</comment>
<dbReference type="Gene3D" id="4.10.110.20">
    <property type="entry name" value="Variant surface glycoprotein MITAT 1.2, VSG 221, C-terminal domain"/>
    <property type="match status" value="1"/>
</dbReference>
<feature type="chain" id="PRO_5012814181" evidence="10">
    <location>
        <begin position="28"/>
        <end position="498"/>
    </location>
</feature>